<accession>A0ABY1BD57</accession>
<dbReference type="SUPFAM" id="SSF89562">
    <property type="entry name" value="RraA-like"/>
    <property type="match status" value="1"/>
</dbReference>
<gene>
    <name evidence="7" type="ORF">SAMN05216600_107123</name>
</gene>
<dbReference type="InterPro" id="IPR036704">
    <property type="entry name" value="RraA/RraA-like_sf"/>
</dbReference>
<keyword evidence="4" id="KW-0456">Lyase</keyword>
<keyword evidence="8" id="KW-1185">Reference proteome</keyword>
<keyword evidence="3" id="KW-0479">Metal-binding</keyword>
<organism evidence="7 8">
    <name type="scientific">Pseudomonas cuatrocienegasensis</name>
    <dbReference type="NCBI Taxonomy" id="543360"/>
    <lineage>
        <taxon>Bacteria</taxon>
        <taxon>Pseudomonadati</taxon>
        <taxon>Pseudomonadota</taxon>
        <taxon>Gammaproteobacteria</taxon>
        <taxon>Pseudomonadales</taxon>
        <taxon>Pseudomonadaceae</taxon>
        <taxon>Pseudomonas</taxon>
    </lineage>
</organism>
<dbReference type="EMBL" id="FOFP01000007">
    <property type="protein sequence ID" value="SEQ57923.1"/>
    <property type="molecule type" value="Genomic_DNA"/>
</dbReference>
<proteinExistence type="predicted"/>
<comment type="cofactor">
    <cofactor evidence="1">
        <name>a divalent metal cation</name>
        <dbReference type="ChEBI" id="CHEBI:60240"/>
    </cofactor>
</comment>
<dbReference type="PANTHER" id="PTHR33254">
    <property type="entry name" value="4-HYDROXY-4-METHYL-2-OXOGLUTARATE ALDOLASE 3-RELATED"/>
    <property type="match status" value="1"/>
</dbReference>
<protein>
    <recommendedName>
        <fullName evidence="2">Putative 4-hydroxy-4-methyl-2-oxoglutarate aldolase</fullName>
    </recommendedName>
    <alternativeName>
        <fullName evidence="5">Regulator of ribonuclease activity homolog</fullName>
    </alternativeName>
    <alternativeName>
        <fullName evidence="6">RraA-like protein</fullName>
    </alternativeName>
</protein>
<evidence type="ECO:0000313" key="7">
    <source>
        <dbReference type="EMBL" id="SEQ57923.1"/>
    </source>
</evidence>
<dbReference type="PANTHER" id="PTHR33254:SF4">
    <property type="entry name" value="4-HYDROXY-4-METHYL-2-OXOGLUTARATE ALDOLASE 3-RELATED"/>
    <property type="match status" value="1"/>
</dbReference>
<evidence type="ECO:0000313" key="8">
    <source>
        <dbReference type="Proteomes" id="UP000198512"/>
    </source>
</evidence>
<evidence type="ECO:0000256" key="1">
    <source>
        <dbReference type="ARBA" id="ARBA00001968"/>
    </source>
</evidence>
<evidence type="ECO:0000256" key="5">
    <source>
        <dbReference type="ARBA" id="ARBA00029596"/>
    </source>
</evidence>
<dbReference type="InterPro" id="IPR005493">
    <property type="entry name" value="RraA/RraA-like"/>
</dbReference>
<evidence type="ECO:0000256" key="2">
    <source>
        <dbReference type="ARBA" id="ARBA00016549"/>
    </source>
</evidence>
<dbReference type="CDD" id="cd16841">
    <property type="entry name" value="RraA_family"/>
    <property type="match status" value="1"/>
</dbReference>
<reference evidence="7 8" key="1">
    <citation type="submission" date="2016-10" db="EMBL/GenBank/DDBJ databases">
        <authorList>
            <person name="Varghese N."/>
            <person name="Submissions S."/>
        </authorList>
    </citation>
    <scope>NUCLEOTIDE SEQUENCE [LARGE SCALE GENOMIC DNA]</scope>
    <source>
        <strain evidence="7 8">CIP 109853</strain>
    </source>
</reference>
<dbReference type="Proteomes" id="UP000198512">
    <property type="component" value="Unassembled WGS sequence"/>
</dbReference>
<dbReference type="Gene3D" id="3.50.30.40">
    <property type="entry name" value="Ribonuclease E inhibitor RraA/RraA-like"/>
    <property type="match status" value="1"/>
</dbReference>
<evidence type="ECO:0000256" key="4">
    <source>
        <dbReference type="ARBA" id="ARBA00023239"/>
    </source>
</evidence>
<dbReference type="Pfam" id="PF03737">
    <property type="entry name" value="RraA-like"/>
    <property type="match status" value="1"/>
</dbReference>
<evidence type="ECO:0000256" key="3">
    <source>
        <dbReference type="ARBA" id="ARBA00022723"/>
    </source>
</evidence>
<dbReference type="NCBIfam" id="NF004850">
    <property type="entry name" value="PRK06201.1"/>
    <property type="match status" value="1"/>
</dbReference>
<name>A0ABY1BD57_9PSED</name>
<comment type="caution">
    <text evidence="7">The sequence shown here is derived from an EMBL/GenBank/DDBJ whole genome shotgun (WGS) entry which is preliminary data.</text>
</comment>
<sequence length="224" mass="24147">MLPGLRIQTCVSPAPQHLIDAFRDVVTPHLSDSLGRHIGARGLKRYNQTGKLVGTALTVKTRPGDNLFIYKAMSMIQPGHVLVIDAQGDTRNAVIGELIKLYAQQRGCAGFVVNGAIRDVASFERTPCYALDVVHCGPYKTGPGEINVPVSIAGMLVNPGDIMVGDEDGLLAFGQEHAEALLEAARKHALHEERIKAEIATGNPRQSWMDAVLDKHGLAQGNQQ</sequence>
<evidence type="ECO:0000256" key="6">
    <source>
        <dbReference type="ARBA" id="ARBA00030169"/>
    </source>
</evidence>